<feature type="compositionally biased region" description="Low complexity" evidence="3">
    <location>
        <begin position="1246"/>
        <end position="1258"/>
    </location>
</feature>
<dbReference type="EMBL" id="NBNE01005041">
    <property type="protein sequence ID" value="OWZ04291.1"/>
    <property type="molecule type" value="Genomic_DNA"/>
</dbReference>
<evidence type="ECO:0000256" key="3">
    <source>
        <dbReference type="SAM" id="MobiDB-lite"/>
    </source>
</evidence>
<sequence length="1279" mass="139830">MAEAGHVAASPPSGVLSPRNEFFVSQRAATDFELSRLDTLSLEEQEILANIQELQLQLMQLRAEEEEESDEDSDKPLDTAGNQLIVVSNNLPVLLERQPQTGRWKATKTTGGLDKLMCLTGVRAEMNFLWVGWVGQHIPKNEHEAVRRLLLQHNCLPVFLSSEVASRHTGFSSEVLWSLFHYVSEPVPFTLNVGNNSSFHSTKRFNKQDWRAYESANESFADAIAEIYNEGDSVWVHDYHLMLLPSLLRQRIPPCRIGWFLHTPFPASDVYCRLPVRSQLLTGVLQADLVGFQTFDYERHFLSTCHRLLGVDCSHRGVRSVIGDRDHFTSIGVFPIGISLEPFARAASSLPTLNRVNELHDKFGGKRIILGIDRLDNIKGIPHKMLAMEMLLDRFPEWQHNVVLVQIGISSRSGVVDSKSTGGNSGGDNTRRPSSSSASGESSNILPRSSSYPIVGTGTSTGSDSPIKGMPESPPTAASPIAGGKGNTGYDAGHQLEMSSHSYHNIVAQVNQIVGRINGIFGTLDYAPIHFIQQQVTPHEELCALYDLADVCLVTSTRDGMNLVSHEFIVCQQHFMRNKDERKKAARIAARGLSNSSLGADGAQNTAPRLEISGISERTNTTGDALTKGGVLSPIPSPRQSSASVLTDWEGEDGGPGVLVVSEFAGCSQSLSGAIVVNPWNTEDVALSIHQALSMCRTEREIRQQKLYRYVSSNTASAWGEQFLEELGEAVEKNRKSSTQLPKLDKKSIVQAYRNAQNRVIILDYDRTLTPQHSLLPLAAVGPNFKSLLDALTADECNTVFIVSGRERKFLETWLNGVRVGVAAEDGFFYRMNLSNKREQWKTMSKFQYDVATARSGGSTAATVAGIGSVSGGSLDASYSSDSHSMMHMSMGSFPTYSYHTSAPGSTDTGDGTPVASGSIAQTDDSFGGDDMSWKDLVLPTMLMFTDRTPGSYIEDKESSLTWHYGDADPHFGSWQAKDLQIILERQLIGTALEVYQGHKSVSVEHEGCTKTRVLEGLLKHLSLPDQIAKKNDQEVDFILCVCDDVTDDQMFQTLNALVAESNERHDERKRKEEEEAANERIRKNSIAFGNPLPPQLHAKPVPSAAHVSKAKPRMPRPRGGSGVTDELEPTKKSWSAMRKRQQIEQLLGAAAAAVRGHEGYSTDDDDELYAGDYMDDDNKVAFSRLQKVPVRLAEDVSIFAVIVGPDVQHSGGRHACSFAVDSLADVRKVLKDFVDASRKGGTGPGAATTLAGVTSDVSPPPTPVATGDESPTNTAPSP</sequence>
<dbReference type="InterPro" id="IPR003337">
    <property type="entry name" value="Trehalose_PPase"/>
</dbReference>
<feature type="region of interest" description="Disordered" evidence="3">
    <location>
        <begin position="903"/>
        <end position="922"/>
    </location>
</feature>
<dbReference type="PANTHER" id="PTHR10788:SF106">
    <property type="entry name" value="BCDNA.GH08860"/>
    <property type="match status" value="1"/>
</dbReference>
<dbReference type="Pfam" id="PF02358">
    <property type="entry name" value="Trehalose_PPase"/>
    <property type="match status" value="1"/>
</dbReference>
<dbReference type="Gene3D" id="3.30.70.1020">
    <property type="entry name" value="Trehalose-6-phosphate phosphatase related protein, domain 2"/>
    <property type="match status" value="1"/>
</dbReference>
<keyword evidence="5" id="KW-1185">Reference proteome</keyword>
<gene>
    <name evidence="4" type="ORF">PHMEG_00023831</name>
</gene>
<evidence type="ECO:0000313" key="5">
    <source>
        <dbReference type="Proteomes" id="UP000198211"/>
    </source>
</evidence>
<accession>A0A225VFF4</accession>
<feature type="compositionally biased region" description="Polar residues" evidence="3">
    <location>
        <begin position="444"/>
        <end position="464"/>
    </location>
</feature>
<dbReference type="Proteomes" id="UP000198211">
    <property type="component" value="Unassembled WGS sequence"/>
</dbReference>
<reference evidence="5" key="1">
    <citation type="submission" date="2017-03" db="EMBL/GenBank/DDBJ databases">
        <title>Phytopthora megakarya and P. palmivora, two closely related causual agents of cacao black pod achieved similar genome size and gene model numbers by different mechanisms.</title>
        <authorList>
            <person name="Ali S."/>
            <person name="Shao J."/>
            <person name="Larry D.J."/>
            <person name="Kronmiller B."/>
            <person name="Shen D."/>
            <person name="Strem M.D."/>
            <person name="Melnick R.L."/>
            <person name="Guiltinan M.J."/>
            <person name="Tyler B.M."/>
            <person name="Meinhardt L.W."/>
            <person name="Bailey B.A."/>
        </authorList>
    </citation>
    <scope>NUCLEOTIDE SEQUENCE [LARGE SCALE GENOMIC DNA]</scope>
    <source>
        <strain evidence="5">zdho120</strain>
    </source>
</reference>
<dbReference type="SUPFAM" id="SSF56784">
    <property type="entry name" value="HAD-like"/>
    <property type="match status" value="1"/>
</dbReference>
<dbReference type="SUPFAM" id="SSF53756">
    <property type="entry name" value="UDP-Glycosyltransferase/glycogen phosphorylase"/>
    <property type="match status" value="3"/>
</dbReference>
<dbReference type="OrthoDB" id="755951at2759"/>
<dbReference type="GO" id="GO:0005992">
    <property type="term" value="P:trehalose biosynthetic process"/>
    <property type="evidence" value="ECO:0007669"/>
    <property type="project" value="InterPro"/>
</dbReference>
<protein>
    <submittedName>
        <fullName evidence="4">Trehalose-phosphatase</fullName>
    </submittedName>
</protein>
<dbReference type="CDD" id="cd03788">
    <property type="entry name" value="GT20_TPS"/>
    <property type="match status" value="1"/>
</dbReference>
<dbReference type="Gene3D" id="3.40.50.2000">
    <property type="entry name" value="Glycogen Phosphorylase B"/>
    <property type="match status" value="2"/>
</dbReference>
<feature type="coiled-coil region" evidence="2">
    <location>
        <begin position="37"/>
        <end position="71"/>
    </location>
</feature>
<feature type="region of interest" description="Disordered" evidence="3">
    <location>
        <begin position="1087"/>
        <end position="1132"/>
    </location>
</feature>
<comment type="caution">
    <text evidence="4">The sequence shown here is derived from an EMBL/GenBank/DDBJ whole genome shotgun (WGS) entry which is preliminary data.</text>
</comment>
<dbReference type="AlphaFoldDB" id="A0A225VFF4"/>
<dbReference type="InterPro" id="IPR036412">
    <property type="entry name" value="HAD-like_sf"/>
</dbReference>
<organism evidence="4 5">
    <name type="scientific">Phytophthora megakarya</name>
    <dbReference type="NCBI Taxonomy" id="4795"/>
    <lineage>
        <taxon>Eukaryota</taxon>
        <taxon>Sar</taxon>
        <taxon>Stramenopiles</taxon>
        <taxon>Oomycota</taxon>
        <taxon>Peronosporomycetes</taxon>
        <taxon>Peronosporales</taxon>
        <taxon>Peronosporaceae</taxon>
        <taxon>Phytophthora</taxon>
    </lineage>
</organism>
<keyword evidence="2" id="KW-0175">Coiled coil</keyword>
<dbReference type="InterPro" id="IPR001830">
    <property type="entry name" value="Glyco_trans_20"/>
</dbReference>
<dbReference type="FunFam" id="3.40.50.2000:FF:000381">
    <property type="entry name" value="Alpha,alpha-trehalose-phosphate synthase [UDP-forming], putative"/>
    <property type="match status" value="1"/>
</dbReference>
<evidence type="ECO:0000256" key="2">
    <source>
        <dbReference type="SAM" id="Coils"/>
    </source>
</evidence>
<dbReference type="Gene3D" id="3.40.50.1000">
    <property type="entry name" value="HAD superfamily/HAD-like"/>
    <property type="match status" value="2"/>
</dbReference>
<dbReference type="GO" id="GO:0005829">
    <property type="term" value="C:cytosol"/>
    <property type="evidence" value="ECO:0007669"/>
    <property type="project" value="TreeGrafter"/>
</dbReference>
<feature type="region of interest" description="Disordered" evidence="3">
    <location>
        <begin position="414"/>
        <end position="494"/>
    </location>
</feature>
<proteinExistence type="inferred from homology"/>
<dbReference type="InterPro" id="IPR023214">
    <property type="entry name" value="HAD_sf"/>
</dbReference>
<feature type="compositionally biased region" description="Polar residues" evidence="3">
    <location>
        <begin position="1270"/>
        <end position="1279"/>
    </location>
</feature>
<name>A0A225VFF4_9STRA</name>
<evidence type="ECO:0000313" key="4">
    <source>
        <dbReference type="EMBL" id="OWZ04291.1"/>
    </source>
</evidence>
<comment type="similarity">
    <text evidence="1">In the N-terminal section; belongs to the glycosyltransferase 20 family.</text>
</comment>
<evidence type="ECO:0000256" key="1">
    <source>
        <dbReference type="ARBA" id="ARBA00005409"/>
    </source>
</evidence>
<dbReference type="Pfam" id="PF00982">
    <property type="entry name" value="Glyco_transf_20"/>
    <property type="match status" value="2"/>
</dbReference>
<dbReference type="PANTHER" id="PTHR10788">
    <property type="entry name" value="TREHALOSE-6-PHOSPHATE SYNTHASE"/>
    <property type="match status" value="1"/>
</dbReference>
<feature type="compositionally biased region" description="Low complexity" evidence="3">
    <location>
        <begin position="434"/>
        <end position="443"/>
    </location>
</feature>
<dbReference type="STRING" id="4795.A0A225VFF4"/>
<dbReference type="GO" id="GO:0003825">
    <property type="term" value="F:alpha,alpha-trehalose-phosphate synthase (UDP-forming) activity"/>
    <property type="evidence" value="ECO:0007669"/>
    <property type="project" value="TreeGrafter"/>
</dbReference>
<dbReference type="GO" id="GO:0004805">
    <property type="term" value="F:trehalose-phosphatase activity"/>
    <property type="evidence" value="ECO:0007669"/>
    <property type="project" value="TreeGrafter"/>
</dbReference>
<feature type="region of interest" description="Disordered" evidence="3">
    <location>
        <begin position="1236"/>
        <end position="1279"/>
    </location>
</feature>